<accession>A0A9Q3KDY7</accession>
<feature type="region of interest" description="Disordered" evidence="1">
    <location>
        <begin position="9"/>
        <end position="39"/>
    </location>
</feature>
<name>A0A9Q3KDY7_9BASI</name>
<feature type="non-terminal residue" evidence="2">
    <location>
        <position position="1"/>
    </location>
</feature>
<keyword evidence="3" id="KW-1185">Reference proteome</keyword>
<dbReference type="EMBL" id="AVOT02105866">
    <property type="protein sequence ID" value="MBW0579763.1"/>
    <property type="molecule type" value="Genomic_DNA"/>
</dbReference>
<evidence type="ECO:0000313" key="2">
    <source>
        <dbReference type="EMBL" id="MBW0579763.1"/>
    </source>
</evidence>
<organism evidence="2 3">
    <name type="scientific">Austropuccinia psidii MF-1</name>
    <dbReference type="NCBI Taxonomy" id="1389203"/>
    <lineage>
        <taxon>Eukaryota</taxon>
        <taxon>Fungi</taxon>
        <taxon>Dikarya</taxon>
        <taxon>Basidiomycota</taxon>
        <taxon>Pucciniomycotina</taxon>
        <taxon>Pucciniomycetes</taxon>
        <taxon>Pucciniales</taxon>
        <taxon>Sphaerophragmiaceae</taxon>
        <taxon>Austropuccinia</taxon>
    </lineage>
</organism>
<gene>
    <name evidence="2" type="ORF">O181_119478</name>
</gene>
<evidence type="ECO:0000256" key="1">
    <source>
        <dbReference type="SAM" id="MobiDB-lite"/>
    </source>
</evidence>
<dbReference type="Proteomes" id="UP000765509">
    <property type="component" value="Unassembled WGS sequence"/>
</dbReference>
<comment type="caution">
    <text evidence="2">The sequence shown here is derived from an EMBL/GenBank/DDBJ whole genome shotgun (WGS) entry which is preliminary data.</text>
</comment>
<protein>
    <submittedName>
        <fullName evidence="2">Uncharacterized protein</fullName>
    </submittedName>
</protein>
<feature type="compositionally biased region" description="Polar residues" evidence="1">
    <location>
        <begin position="65"/>
        <end position="74"/>
    </location>
</feature>
<proteinExistence type="predicted"/>
<evidence type="ECO:0000313" key="3">
    <source>
        <dbReference type="Proteomes" id="UP000765509"/>
    </source>
</evidence>
<reference evidence="2" key="1">
    <citation type="submission" date="2021-03" db="EMBL/GenBank/DDBJ databases">
        <title>Draft genome sequence of rust myrtle Austropuccinia psidii MF-1, a brazilian biotype.</title>
        <authorList>
            <person name="Quecine M.C."/>
            <person name="Pachon D.M.R."/>
            <person name="Bonatelli M.L."/>
            <person name="Correr F.H."/>
            <person name="Franceschini L.M."/>
            <person name="Leite T.F."/>
            <person name="Margarido G.R.A."/>
            <person name="Almeida C.A."/>
            <person name="Ferrarezi J.A."/>
            <person name="Labate C.A."/>
        </authorList>
    </citation>
    <scope>NUCLEOTIDE SEQUENCE</scope>
    <source>
        <strain evidence="2">MF-1</strain>
    </source>
</reference>
<sequence>NDNEIFKAFPGLIQNSEQSQNNPPEDNPQSTESILSDSKDEDFFVDAPEQPLPRIRVIGPRHPTPISSDINGNNILPFHRRQPRTNLIKQTSSIPNSFEEAMNSSNKEEGYHEI</sequence>
<feature type="region of interest" description="Disordered" evidence="1">
    <location>
        <begin position="55"/>
        <end position="83"/>
    </location>
</feature>
<dbReference type="AlphaFoldDB" id="A0A9Q3KDY7"/>
<feature type="compositionally biased region" description="Polar residues" evidence="1">
    <location>
        <begin position="13"/>
        <end position="36"/>
    </location>
</feature>